<keyword evidence="5 10" id="KW-1133">Transmembrane helix</keyword>
<evidence type="ECO:0000313" key="13">
    <source>
        <dbReference type="Proteomes" id="UP000076268"/>
    </source>
</evidence>
<dbReference type="GO" id="GO:0015386">
    <property type="term" value="F:potassium:proton antiporter activity"/>
    <property type="evidence" value="ECO:0007669"/>
    <property type="project" value="TreeGrafter"/>
</dbReference>
<dbReference type="GO" id="GO:0005886">
    <property type="term" value="C:plasma membrane"/>
    <property type="evidence" value="ECO:0007669"/>
    <property type="project" value="UniProtKB-SubCell"/>
</dbReference>
<evidence type="ECO:0000256" key="5">
    <source>
        <dbReference type="ARBA" id="ARBA00022989"/>
    </source>
</evidence>
<dbReference type="EMBL" id="LSGP01000006">
    <property type="protein sequence ID" value="KYZ77782.1"/>
    <property type="molecule type" value="Genomic_DNA"/>
</dbReference>
<sequence length="670" mass="74590">MELFLVILLLLCLIALSNILNRFIPFVPVPLIQIGLGVIVAYLPSGIHLPLNPELFFVLFIAPLLFNDGTRMPREALWNLRLPILWLALGLVFVTVFVMGYVIHWMIPSIPLPAAFALAAILSPTDAVAVGALAGRSALPKGIMHLLEGEALMNDASGLVAFKFAVAAAVTGFFSLAQATTSFFLISIGGLVSGILLSFVIIRLRLFIRRLGMEDATMHMLIQILTPFVIYLFAEEVGVSGILAVVAGGIIHAIERDNSESRMAKLQIVSVSTWSVILFILNGVVFLILGLQIPDVTRVIFHDIAISNTQVIFYSIVISLALILLRFVWNYLFWNDKWMLEKTDLHISRMRSVLLISLSGVRGAVTLAGAFSIPYVLQDGSPFPERALIIFLAAGVILFTLVSASIMLPILAKIGVNSIVSNQVAAEYIARKKIMRGVIQALKEEMNYENKAATLSVISRYYEFRQLPLKNENNYSIGQPFGQEMAIRMIGLQAEQIETEHLLQTGQISQDTAYHLQEHINAVEVALSNKLQFQLFHFIALVKRAISRWLSSNQETIKSEEYLLAKIELSKAAIAAIREHMSEETRQASLDLIVSYHKSIERLSTKAQHPQKRALFTKQKKELQLKAVQLERNEVQALFESGEISRDIANKLRKSINFFEATILDDDLSS</sequence>
<feature type="transmembrane region" description="Helical" evidence="10">
    <location>
        <begin position="353"/>
        <end position="377"/>
    </location>
</feature>
<keyword evidence="13" id="KW-1185">Reference proteome</keyword>
<dbReference type="InterPro" id="IPR004705">
    <property type="entry name" value="Cation/H_exchanger_CPA1_bac"/>
</dbReference>
<name>A0A154BV23_ANASB</name>
<dbReference type="NCBIfam" id="TIGR00831">
    <property type="entry name" value="a_cpa1"/>
    <property type="match status" value="1"/>
</dbReference>
<keyword evidence="9 10" id="KW-0739">Sodium transport</keyword>
<comment type="caution">
    <text evidence="10">Lacks conserved residue(s) required for the propagation of feature annotation.</text>
</comment>
<evidence type="ECO:0000256" key="10">
    <source>
        <dbReference type="RuleBase" id="RU366002"/>
    </source>
</evidence>
<feature type="transmembrane region" description="Helical" evidence="10">
    <location>
        <begin position="266"/>
        <end position="291"/>
    </location>
</feature>
<feature type="transmembrane region" description="Helical" evidence="10">
    <location>
        <begin position="311"/>
        <end position="332"/>
    </location>
</feature>
<evidence type="ECO:0000256" key="6">
    <source>
        <dbReference type="ARBA" id="ARBA00023053"/>
    </source>
</evidence>
<keyword evidence="4 10" id="KW-0812">Transmembrane</keyword>
<accession>A0A154BV23</accession>
<reference evidence="12 13" key="1">
    <citation type="submission" date="2016-02" db="EMBL/GenBank/DDBJ databases">
        <title>Anaerosporomusa subterraneum gen. nov., sp. nov., a spore-forming obligate anaerobe isolated from saprolite.</title>
        <authorList>
            <person name="Choi J.K."/>
            <person name="Shah M."/>
            <person name="Yee N."/>
        </authorList>
    </citation>
    <scope>NUCLEOTIDE SEQUENCE [LARGE SCALE GENOMIC DNA]</scope>
    <source>
        <strain evidence="12 13">RU4</strain>
    </source>
</reference>
<feature type="transmembrane region" description="Helical" evidence="10">
    <location>
        <begin position="86"/>
        <end position="107"/>
    </location>
</feature>
<evidence type="ECO:0000256" key="2">
    <source>
        <dbReference type="ARBA" id="ARBA00022448"/>
    </source>
</evidence>
<protein>
    <submittedName>
        <fullName evidence="12">Sodium:proton symporter</fullName>
    </submittedName>
</protein>
<dbReference type="PANTHER" id="PTHR10110">
    <property type="entry name" value="SODIUM/HYDROGEN EXCHANGER"/>
    <property type="match status" value="1"/>
</dbReference>
<keyword evidence="2 10" id="KW-0813">Transport</keyword>
<dbReference type="PANTHER" id="PTHR10110:SF86">
    <property type="entry name" value="SODIUM_HYDROGEN EXCHANGER 7"/>
    <property type="match status" value="1"/>
</dbReference>
<dbReference type="Pfam" id="PF00999">
    <property type="entry name" value="Na_H_Exchanger"/>
    <property type="match status" value="1"/>
</dbReference>
<proteinExistence type="inferred from homology"/>
<dbReference type="GO" id="GO:0051453">
    <property type="term" value="P:regulation of intracellular pH"/>
    <property type="evidence" value="ECO:0007669"/>
    <property type="project" value="TreeGrafter"/>
</dbReference>
<comment type="similarity">
    <text evidence="10">Belongs to the monovalent cation:proton antiporter 1 (CPA1) transporter (TC 2.A.36) family.</text>
</comment>
<dbReference type="Gene3D" id="6.10.140.1330">
    <property type="match status" value="1"/>
</dbReference>
<feature type="transmembrane region" description="Helical" evidence="10">
    <location>
        <begin position="46"/>
        <end position="66"/>
    </location>
</feature>
<evidence type="ECO:0000259" key="11">
    <source>
        <dbReference type="Pfam" id="PF00999"/>
    </source>
</evidence>
<evidence type="ECO:0000256" key="7">
    <source>
        <dbReference type="ARBA" id="ARBA00023065"/>
    </source>
</evidence>
<evidence type="ECO:0000256" key="4">
    <source>
        <dbReference type="ARBA" id="ARBA00022692"/>
    </source>
</evidence>
<comment type="caution">
    <text evidence="12">The sequence shown here is derived from an EMBL/GenBank/DDBJ whole genome shotgun (WGS) entry which is preliminary data.</text>
</comment>
<keyword evidence="8 10" id="KW-0472">Membrane</keyword>
<feature type="domain" description="Cation/H+ exchanger transmembrane" evidence="11">
    <location>
        <begin position="9"/>
        <end position="412"/>
    </location>
</feature>
<dbReference type="GO" id="GO:0015385">
    <property type="term" value="F:sodium:proton antiporter activity"/>
    <property type="evidence" value="ECO:0007669"/>
    <property type="project" value="InterPro"/>
</dbReference>
<keyword evidence="3 10" id="KW-1003">Cell membrane</keyword>
<dbReference type="InterPro" id="IPR006153">
    <property type="entry name" value="Cation/H_exchanger_TM"/>
</dbReference>
<evidence type="ECO:0000256" key="8">
    <source>
        <dbReference type="ARBA" id="ARBA00023136"/>
    </source>
</evidence>
<evidence type="ECO:0000313" key="12">
    <source>
        <dbReference type="EMBL" id="KYZ77782.1"/>
    </source>
</evidence>
<dbReference type="STRING" id="1794912.AXX12_17095"/>
<evidence type="ECO:0000256" key="9">
    <source>
        <dbReference type="ARBA" id="ARBA00023201"/>
    </source>
</evidence>
<feature type="transmembrane region" description="Helical" evidence="10">
    <location>
        <begin position="389"/>
        <end position="412"/>
    </location>
</feature>
<dbReference type="InterPro" id="IPR018422">
    <property type="entry name" value="Cation/H_exchanger_CPA1"/>
</dbReference>
<organism evidence="12 13">
    <name type="scientific">Anaerosporomusa subterranea</name>
    <dbReference type="NCBI Taxonomy" id="1794912"/>
    <lineage>
        <taxon>Bacteria</taxon>
        <taxon>Bacillati</taxon>
        <taxon>Bacillota</taxon>
        <taxon>Negativicutes</taxon>
        <taxon>Acetonemataceae</taxon>
        <taxon>Anaerosporomusa</taxon>
    </lineage>
</organism>
<comment type="subcellular location">
    <subcellularLocation>
        <location evidence="1 10">Cell membrane</location>
        <topology evidence="1 10">Multi-pass membrane protein</topology>
    </subcellularLocation>
</comment>
<evidence type="ECO:0000256" key="3">
    <source>
        <dbReference type="ARBA" id="ARBA00022475"/>
    </source>
</evidence>
<feature type="transmembrane region" description="Helical" evidence="10">
    <location>
        <begin position="156"/>
        <end position="177"/>
    </location>
</feature>
<feature type="transmembrane region" description="Helical" evidence="10">
    <location>
        <begin position="183"/>
        <end position="204"/>
    </location>
</feature>
<dbReference type="GO" id="GO:0098719">
    <property type="term" value="P:sodium ion import across plasma membrane"/>
    <property type="evidence" value="ECO:0007669"/>
    <property type="project" value="TreeGrafter"/>
</dbReference>
<keyword evidence="7 10" id="KW-0406">Ion transport</keyword>
<dbReference type="AlphaFoldDB" id="A0A154BV23"/>
<keyword evidence="6 10" id="KW-0915">Sodium</keyword>
<evidence type="ECO:0000256" key="1">
    <source>
        <dbReference type="ARBA" id="ARBA00004651"/>
    </source>
</evidence>
<feature type="transmembrane region" description="Helical" evidence="10">
    <location>
        <begin position="113"/>
        <end position="135"/>
    </location>
</feature>
<gene>
    <name evidence="12" type="ORF">AXX12_17095</name>
</gene>
<keyword evidence="10" id="KW-0050">Antiport</keyword>
<dbReference type="OrthoDB" id="9809206at2"/>
<dbReference type="Proteomes" id="UP000076268">
    <property type="component" value="Unassembled WGS sequence"/>
</dbReference>
<comment type="function">
    <text evidence="10">Na(+)/H(+) antiporter that extrudes sodium in exchange for external protons.</text>
</comment>
<feature type="transmembrane region" description="Helical" evidence="10">
    <location>
        <begin position="239"/>
        <end position="254"/>
    </location>
</feature>